<evidence type="ECO:0000256" key="3">
    <source>
        <dbReference type="SAM" id="SignalP"/>
    </source>
</evidence>
<gene>
    <name evidence="5" type="ORF">AURMO_00238</name>
</gene>
<dbReference type="InterPro" id="IPR051010">
    <property type="entry name" value="BCAA_transport"/>
</dbReference>
<feature type="chain" id="PRO_5039618307" description="Leucine-binding protein domain-containing protein" evidence="3">
    <location>
        <begin position="20"/>
        <end position="272"/>
    </location>
</feature>
<dbReference type="InterPro" id="IPR028081">
    <property type="entry name" value="Leu-bd"/>
</dbReference>
<evidence type="ECO:0000313" key="6">
    <source>
        <dbReference type="Proteomes" id="UP000246894"/>
    </source>
</evidence>
<dbReference type="InterPro" id="IPR028082">
    <property type="entry name" value="Peripla_BP_I"/>
</dbReference>
<evidence type="ECO:0000313" key="5">
    <source>
        <dbReference type="EMBL" id="AWR20857.1"/>
    </source>
</evidence>
<sequence precursor="true">MKRVTVGFNKIATVFVAGAVVLGMAACSGGSAVTPTVTPTAVKPSGDGILRIGDMTPVSGDLAAYSAAQAAGVDLAAQEVNEQGGYNKVPVEVLHRNAGDGDPAATEASFNDLVSRGVDVIIAPASATVVATLEELVAKNDSNVAIVSIANKKTAPKGATVAAITPDETLSKRLKASDPSLSELGYGAEAYDLAIASILAATVSKDDGGASITQGLIAVTLQTGFPCTSYGMCVSAVGDKQAINYTGPAGQINYDPTTGVAYFGKTIDVAKK</sequence>
<dbReference type="KEGG" id="aum:AURMO_00238"/>
<dbReference type="SUPFAM" id="SSF53822">
    <property type="entry name" value="Periplasmic binding protein-like I"/>
    <property type="match status" value="1"/>
</dbReference>
<organism evidence="5 6">
    <name type="scientific">Aurantimicrobium photophilum</name>
    <dbReference type="NCBI Taxonomy" id="1987356"/>
    <lineage>
        <taxon>Bacteria</taxon>
        <taxon>Bacillati</taxon>
        <taxon>Actinomycetota</taxon>
        <taxon>Actinomycetes</taxon>
        <taxon>Micrococcales</taxon>
        <taxon>Microbacteriaceae</taxon>
        <taxon>Aurantimicrobium</taxon>
    </lineage>
</organism>
<keyword evidence="2 3" id="KW-0732">Signal</keyword>
<keyword evidence="6" id="KW-1185">Reference proteome</keyword>
<comment type="similarity">
    <text evidence="1">Belongs to the leucine-binding protein family.</text>
</comment>
<accession>A0A2Z3RVG0</accession>
<dbReference type="PANTHER" id="PTHR30483:SF6">
    <property type="entry name" value="PERIPLASMIC BINDING PROTEIN OF ABC TRANSPORTER FOR NATURAL AMINO ACIDS"/>
    <property type="match status" value="1"/>
</dbReference>
<proteinExistence type="inferred from homology"/>
<dbReference type="AlphaFoldDB" id="A0A2Z3RVG0"/>
<dbReference type="PROSITE" id="PS51257">
    <property type="entry name" value="PROKAR_LIPOPROTEIN"/>
    <property type="match status" value="1"/>
</dbReference>
<name>A0A2Z3RVG0_9MICO</name>
<dbReference type="Gene3D" id="3.40.50.2300">
    <property type="match status" value="1"/>
</dbReference>
<dbReference type="EMBL" id="CP023994">
    <property type="protein sequence ID" value="AWR20857.1"/>
    <property type="molecule type" value="Genomic_DNA"/>
</dbReference>
<feature type="domain" description="Leucine-binding protein" evidence="4">
    <location>
        <begin position="51"/>
        <end position="157"/>
    </location>
</feature>
<evidence type="ECO:0000256" key="1">
    <source>
        <dbReference type="ARBA" id="ARBA00010062"/>
    </source>
</evidence>
<feature type="signal peptide" evidence="3">
    <location>
        <begin position="1"/>
        <end position="19"/>
    </location>
</feature>
<reference evidence="5 6" key="1">
    <citation type="submission" date="2017-10" db="EMBL/GenBank/DDBJ databases">
        <title>Genome of an Actinobacterium that displays light-enhanced growth.</title>
        <authorList>
            <person name="Maresca J.A."/>
            <person name="Hempel P."/>
            <person name="Shevchenko O."/>
            <person name="Miller K.J."/>
            <person name="Hahn M.W."/>
        </authorList>
    </citation>
    <scope>NUCLEOTIDE SEQUENCE [LARGE SCALE GENOMIC DNA]</scope>
    <source>
        <strain evidence="5 6">MWH-Mo1</strain>
    </source>
</reference>
<dbReference type="OrthoDB" id="5125267at2"/>
<evidence type="ECO:0000259" key="4">
    <source>
        <dbReference type="Pfam" id="PF13458"/>
    </source>
</evidence>
<dbReference type="PANTHER" id="PTHR30483">
    <property type="entry name" value="LEUCINE-SPECIFIC-BINDING PROTEIN"/>
    <property type="match status" value="1"/>
</dbReference>
<protein>
    <recommendedName>
        <fullName evidence="4">Leucine-binding protein domain-containing protein</fullName>
    </recommendedName>
</protein>
<dbReference type="Proteomes" id="UP000246894">
    <property type="component" value="Chromosome"/>
</dbReference>
<evidence type="ECO:0000256" key="2">
    <source>
        <dbReference type="ARBA" id="ARBA00022729"/>
    </source>
</evidence>
<dbReference type="Pfam" id="PF13458">
    <property type="entry name" value="Peripla_BP_6"/>
    <property type="match status" value="1"/>
</dbReference>